<dbReference type="Proteomes" id="UP000242469">
    <property type="component" value="Unassembled WGS sequence"/>
</dbReference>
<gene>
    <name evidence="1" type="ORF">SAMN02745729_1317</name>
</gene>
<dbReference type="RefSeq" id="WP_091828184.1">
    <property type="nucleotide sequence ID" value="NZ_FNRJ01000031.1"/>
</dbReference>
<dbReference type="STRING" id="1122198.SAMN02745729_1317"/>
<protein>
    <submittedName>
        <fullName evidence="1">Uncharacterized protein</fullName>
    </submittedName>
</protein>
<accession>A0A1H4H7F9</accession>
<keyword evidence="2" id="KW-1185">Reference proteome</keyword>
<reference evidence="2" key="1">
    <citation type="submission" date="2016-10" db="EMBL/GenBank/DDBJ databases">
        <authorList>
            <person name="Varghese N."/>
            <person name="Submissions S."/>
        </authorList>
    </citation>
    <scope>NUCLEOTIDE SEQUENCE [LARGE SCALE GENOMIC DNA]</scope>
    <source>
        <strain evidence="2">DSM 11526</strain>
    </source>
</reference>
<dbReference type="AlphaFoldDB" id="A0A1H4H7F9"/>
<name>A0A1H4H7F9_9GAMM</name>
<proteinExistence type="predicted"/>
<dbReference type="EMBL" id="FNRJ01000031">
    <property type="protein sequence ID" value="SEB17767.1"/>
    <property type="molecule type" value="Genomic_DNA"/>
</dbReference>
<organism evidence="1 2">
    <name type="scientific">Marinobacterium iners DSM 11526</name>
    <dbReference type="NCBI Taxonomy" id="1122198"/>
    <lineage>
        <taxon>Bacteria</taxon>
        <taxon>Pseudomonadati</taxon>
        <taxon>Pseudomonadota</taxon>
        <taxon>Gammaproteobacteria</taxon>
        <taxon>Oceanospirillales</taxon>
        <taxon>Oceanospirillaceae</taxon>
        <taxon>Marinobacterium</taxon>
    </lineage>
</organism>
<sequence length="203" mass="23343">MPKLTPSELRLKKLKRLAHHIVKQDGLPKHEALEQVAHSEGFSSWRELKRRIIFNSNPNEENISAQYFHETGGNNGIPPEGMIGVERDENGEFIFKHRESHLSFVNQDFKNASDFRSHIESKIREIISNSKQHFLIAVKVYIDNDTASLIKNPDSFFPAIVNRYDRLHVILLEVTDTPLTYGSFNQKSIFEELYGPMPGGNEK</sequence>
<evidence type="ECO:0000313" key="1">
    <source>
        <dbReference type="EMBL" id="SEB17767.1"/>
    </source>
</evidence>
<evidence type="ECO:0000313" key="2">
    <source>
        <dbReference type="Proteomes" id="UP000242469"/>
    </source>
</evidence>